<dbReference type="PROSITE" id="PS50404">
    <property type="entry name" value="GST_NTER"/>
    <property type="match status" value="1"/>
</dbReference>
<dbReference type="Proteomes" id="UP000198287">
    <property type="component" value="Unassembled WGS sequence"/>
</dbReference>
<dbReference type="PANTHER" id="PTHR11571">
    <property type="entry name" value="GLUTATHIONE S-TRANSFERASE"/>
    <property type="match status" value="1"/>
</dbReference>
<dbReference type="EMBL" id="LNIX01000018">
    <property type="protein sequence ID" value="OXA45386.1"/>
    <property type="molecule type" value="Genomic_DNA"/>
</dbReference>
<dbReference type="GO" id="GO:0006749">
    <property type="term" value="P:glutathione metabolic process"/>
    <property type="evidence" value="ECO:0007669"/>
    <property type="project" value="TreeGrafter"/>
</dbReference>
<keyword evidence="5" id="KW-1185">Reference proteome</keyword>
<organism evidence="4 5">
    <name type="scientific">Folsomia candida</name>
    <name type="common">Springtail</name>
    <dbReference type="NCBI Taxonomy" id="158441"/>
    <lineage>
        <taxon>Eukaryota</taxon>
        <taxon>Metazoa</taxon>
        <taxon>Ecdysozoa</taxon>
        <taxon>Arthropoda</taxon>
        <taxon>Hexapoda</taxon>
        <taxon>Collembola</taxon>
        <taxon>Entomobryomorpha</taxon>
        <taxon>Isotomoidea</taxon>
        <taxon>Isotomidae</taxon>
        <taxon>Proisotominae</taxon>
        <taxon>Folsomia</taxon>
    </lineage>
</organism>
<feature type="domain" description="GST C-terminal" evidence="3">
    <location>
        <begin position="127"/>
        <end position="279"/>
    </location>
</feature>
<dbReference type="InterPro" id="IPR050213">
    <property type="entry name" value="GST_superfamily"/>
</dbReference>
<evidence type="ECO:0000259" key="2">
    <source>
        <dbReference type="PROSITE" id="PS50404"/>
    </source>
</evidence>
<protein>
    <submittedName>
        <fullName evidence="4">Glutathione S-transferase</fullName>
    </submittedName>
</protein>
<dbReference type="SUPFAM" id="SSF47616">
    <property type="entry name" value="GST C-terminal domain-like"/>
    <property type="match status" value="1"/>
</dbReference>
<name>A0A226DMD5_FOLCA</name>
<dbReference type="Gene3D" id="1.20.1050.10">
    <property type="match status" value="1"/>
</dbReference>
<dbReference type="InterPro" id="IPR004045">
    <property type="entry name" value="Glutathione_S-Trfase_N"/>
</dbReference>
<dbReference type="GO" id="GO:0004364">
    <property type="term" value="F:glutathione transferase activity"/>
    <property type="evidence" value="ECO:0007669"/>
    <property type="project" value="TreeGrafter"/>
</dbReference>
<comment type="caution">
    <text evidence="4">The sequence shown here is derived from an EMBL/GenBank/DDBJ whole genome shotgun (WGS) entry which is preliminary data.</text>
</comment>
<dbReference type="SUPFAM" id="SSF52833">
    <property type="entry name" value="Thioredoxin-like"/>
    <property type="match status" value="2"/>
</dbReference>
<reference evidence="4 5" key="1">
    <citation type="submission" date="2015-12" db="EMBL/GenBank/DDBJ databases">
        <title>The genome of Folsomia candida.</title>
        <authorList>
            <person name="Faddeeva A."/>
            <person name="Derks M.F."/>
            <person name="Anvar Y."/>
            <person name="Smit S."/>
            <person name="Van Straalen N."/>
            <person name="Roelofs D."/>
        </authorList>
    </citation>
    <scope>NUCLEOTIDE SEQUENCE [LARGE SCALE GENOMIC DNA]</scope>
    <source>
        <strain evidence="4 5">VU population</strain>
        <tissue evidence="4">Whole body</tissue>
    </source>
</reference>
<feature type="domain" description="GST N-terminal" evidence="2">
    <location>
        <begin position="11"/>
        <end position="125"/>
    </location>
</feature>
<dbReference type="InterPro" id="IPR010987">
    <property type="entry name" value="Glutathione-S-Trfase_C-like"/>
</dbReference>
<evidence type="ECO:0000313" key="4">
    <source>
        <dbReference type="EMBL" id="OXA45386.1"/>
    </source>
</evidence>
<dbReference type="CDD" id="cd03192">
    <property type="entry name" value="GST_C_Sigma_like"/>
    <property type="match status" value="1"/>
</dbReference>
<proteinExistence type="predicted"/>
<dbReference type="InterPro" id="IPR036282">
    <property type="entry name" value="Glutathione-S-Trfase_C_sf"/>
</dbReference>
<dbReference type="Pfam" id="PF14497">
    <property type="entry name" value="GST_C_3"/>
    <property type="match status" value="1"/>
</dbReference>
<sequence length="279" mass="31554">MPTSTEPDAEPDLRLIYFDIRGFAEPLRWMLTIRGVRFVDERIPLDAWASQRKRSSGGGGGGVGNLTTKPTDAKSKRKNSLNTATLMRFKKFVGQLPILYDGEDFVLTQTLTVMRYLARKYGFNGVTELEEAKADEVADLVYDLRLRAMDYEGSAFTSATPDVVRHTVFRDFANAPESKAKEKMREDFITMYFPLYFSKFASILESSGGNYIAGENLTYGDLTLINFIEVVETLLDPNCLAEFPTLRALKERIFAIPEIVQWRQDQKAASEEYGFPETG</sequence>
<evidence type="ECO:0000313" key="5">
    <source>
        <dbReference type="Proteomes" id="UP000198287"/>
    </source>
</evidence>
<dbReference type="OrthoDB" id="414243at2759"/>
<dbReference type="Gene3D" id="3.40.30.10">
    <property type="entry name" value="Glutaredoxin"/>
    <property type="match status" value="1"/>
</dbReference>
<dbReference type="AlphaFoldDB" id="A0A226DMD5"/>
<dbReference type="PROSITE" id="PS50405">
    <property type="entry name" value="GST_CTER"/>
    <property type="match status" value="1"/>
</dbReference>
<evidence type="ECO:0000259" key="3">
    <source>
        <dbReference type="PROSITE" id="PS50405"/>
    </source>
</evidence>
<dbReference type="InterPro" id="IPR036249">
    <property type="entry name" value="Thioredoxin-like_sf"/>
</dbReference>
<feature type="region of interest" description="Disordered" evidence="1">
    <location>
        <begin position="50"/>
        <end position="79"/>
    </location>
</feature>
<accession>A0A226DMD5</accession>
<dbReference type="InterPro" id="IPR004046">
    <property type="entry name" value="GST_C"/>
</dbReference>
<evidence type="ECO:0000256" key="1">
    <source>
        <dbReference type="SAM" id="MobiDB-lite"/>
    </source>
</evidence>
<dbReference type="CDD" id="cd03039">
    <property type="entry name" value="GST_N_Sigma_like"/>
    <property type="match status" value="1"/>
</dbReference>
<gene>
    <name evidence="4" type="ORF">Fcan01_19948</name>
</gene>
<keyword evidence="4" id="KW-0808">Transferase</keyword>